<comment type="similarity">
    <text evidence="2">In the C-terminal section; belongs to the flavodoxin reductase family.</text>
</comment>
<dbReference type="InterPro" id="IPR002563">
    <property type="entry name" value="Flavin_Rdtase-like_dom"/>
</dbReference>
<comment type="cofactor">
    <cofactor evidence="1">
        <name>Fe cation</name>
        <dbReference type="ChEBI" id="CHEBI:24875"/>
    </cofactor>
</comment>
<dbReference type="Gene3D" id="3.40.50.360">
    <property type="match status" value="1"/>
</dbReference>
<dbReference type="InterPro" id="IPR051285">
    <property type="entry name" value="NADH_oxidoreductase_modular"/>
</dbReference>
<evidence type="ECO:0000256" key="4">
    <source>
        <dbReference type="ARBA" id="ARBA00022723"/>
    </source>
</evidence>
<dbReference type="Pfam" id="PF19583">
    <property type="entry name" value="ODP"/>
    <property type="match status" value="1"/>
</dbReference>
<keyword evidence="6" id="KW-0408">Iron</keyword>
<keyword evidence="3" id="KW-0813">Transport</keyword>
<dbReference type="CDD" id="cd07709">
    <property type="entry name" value="flavodiiron_proteins_MBL-fold"/>
    <property type="match status" value="1"/>
</dbReference>
<dbReference type="InterPro" id="IPR045761">
    <property type="entry name" value="ODP_dom"/>
</dbReference>
<dbReference type="InterPro" id="IPR012349">
    <property type="entry name" value="Split_barrel_FMN-bd"/>
</dbReference>
<organism evidence="9 10">
    <name type="scientific">Tetradesmus obliquus</name>
    <name type="common">Green alga</name>
    <name type="synonym">Acutodesmus obliquus</name>
    <dbReference type="NCBI Taxonomy" id="3088"/>
    <lineage>
        <taxon>Eukaryota</taxon>
        <taxon>Viridiplantae</taxon>
        <taxon>Chlorophyta</taxon>
        <taxon>core chlorophytes</taxon>
        <taxon>Chlorophyceae</taxon>
        <taxon>CS clade</taxon>
        <taxon>Sphaeropleales</taxon>
        <taxon>Scenedesmaceae</taxon>
        <taxon>Tetradesmus</taxon>
    </lineage>
</organism>
<protein>
    <recommendedName>
        <fullName evidence="8">Flavodoxin-like domain-containing protein</fullName>
    </recommendedName>
</protein>
<evidence type="ECO:0000256" key="2">
    <source>
        <dbReference type="ARBA" id="ARBA00006098"/>
    </source>
</evidence>
<dbReference type="Gene3D" id="2.30.110.10">
    <property type="entry name" value="Electron Transport, Fmn-binding Protein, Chain A"/>
    <property type="match status" value="1"/>
</dbReference>
<feature type="domain" description="Flavodoxin-like" evidence="8">
    <location>
        <begin position="353"/>
        <end position="542"/>
    </location>
</feature>
<dbReference type="EMBL" id="FNXT01000360">
    <property type="protein sequence ID" value="SZX63965.1"/>
    <property type="molecule type" value="Genomic_DNA"/>
</dbReference>
<evidence type="ECO:0000256" key="1">
    <source>
        <dbReference type="ARBA" id="ARBA00001962"/>
    </source>
</evidence>
<dbReference type="Proteomes" id="UP000256970">
    <property type="component" value="Unassembled WGS sequence"/>
</dbReference>
<dbReference type="PANTHER" id="PTHR32145">
    <property type="entry name" value="DIFLAVIN FLAVOPROTEIN A 2-RELATED"/>
    <property type="match status" value="1"/>
</dbReference>
<keyword evidence="4" id="KW-0479">Metal-binding</keyword>
<dbReference type="SUPFAM" id="SSF56281">
    <property type="entry name" value="Metallo-hydrolase/oxidoreductase"/>
    <property type="match status" value="1"/>
</dbReference>
<dbReference type="Gene3D" id="3.60.15.10">
    <property type="entry name" value="Ribonuclease Z/Hydroxyacylglutathione hydrolase-like"/>
    <property type="match status" value="1"/>
</dbReference>
<keyword evidence="5" id="KW-0249">Electron transport</keyword>
<evidence type="ECO:0000313" key="9">
    <source>
        <dbReference type="EMBL" id="SZX63965.1"/>
    </source>
</evidence>
<dbReference type="InterPro" id="IPR001279">
    <property type="entry name" value="Metallo-B-lactamas"/>
</dbReference>
<dbReference type="PROSITE" id="PS50902">
    <property type="entry name" value="FLAVODOXIN_LIKE"/>
    <property type="match status" value="1"/>
</dbReference>
<evidence type="ECO:0000259" key="8">
    <source>
        <dbReference type="PROSITE" id="PS50902"/>
    </source>
</evidence>
<reference evidence="9 10" key="1">
    <citation type="submission" date="2016-10" db="EMBL/GenBank/DDBJ databases">
        <authorList>
            <person name="Cai Z."/>
        </authorList>
    </citation>
    <scope>NUCLEOTIDE SEQUENCE [LARGE SCALE GENOMIC DNA]</scope>
</reference>
<dbReference type="SMART" id="SM00903">
    <property type="entry name" value="Flavin_Reduct"/>
    <property type="match status" value="1"/>
</dbReference>
<gene>
    <name evidence="9" type="ORF">BQ4739_LOCUS4497</name>
</gene>
<evidence type="ECO:0000313" key="10">
    <source>
        <dbReference type="Proteomes" id="UP000256970"/>
    </source>
</evidence>
<dbReference type="GO" id="GO:0010181">
    <property type="term" value="F:FMN binding"/>
    <property type="evidence" value="ECO:0007669"/>
    <property type="project" value="InterPro"/>
</dbReference>
<dbReference type="SUPFAM" id="SSF52218">
    <property type="entry name" value="Flavoproteins"/>
    <property type="match status" value="1"/>
</dbReference>
<dbReference type="Pfam" id="PF01613">
    <property type="entry name" value="Flavin_Reduct"/>
    <property type="match status" value="1"/>
</dbReference>
<evidence type="ECO:0000256" key="7">
    <source>
        <dbReference type="ARBA" id="ARBA00025633"/>
    </source>
</evidence>
<dbReference type="InterPro" id="IPR029039">
    <property type="entry name" value="Flavoprotein-like_sf"/>
</dbReference>
<keyword evidence="10" id="KW-1185">Reference proteome</keyword>
<dbReference type="AlphaFoldDB" id="A0A383VEJ2"/>
<evidence type="ECO:0000256" key="6">
    <source>
        <dbReference type="ARBA" id="ARBA00023004"/>
    </source>
</evidence>
<dbReference type="SMART" id="SM00849">
    <property type="entry name" value="Lactamase_B"/>
    <property type="match status" value="1"/>
</dbReference>
<evidence type="ECO:0000256" key="3">
    <source>
        <dbReference type="ARBA" id="ARBA00022448"/>
    </source>
</evidence>
<comment type="function">
    <text evidence="7">Mediates electron transfer from NADH to oxygen, reducing it to water. This modular protein has 3 redox cofactors, in other organisms the same activity requires 2 or 3 proteins.</text>
</comment>
<dbReference type="InterPro" id="IPR036866">
    <property type="entry name" value="RibonucZ/Hydroxyglut_hydro"/>
</dbReference>
<dbReference type="GO" id="GO:0046872">
    <property type="term" value="F:metal ion binding"/>
    <property type="evidence" value="ECO:0007669"/>
    <property type="project" value="UniProtKB-KW"/>
</dbReference>
<dbReference type="SUPFAM" id="SSF50475">
    <property type="entry name" value="FMN-binding split barrel"/>
    <property type="match status" value="1"/>
</dbReference>
<name>A0A383VEJ2_TETOB</name>
<sequence>MLGKTLTNKHACVGSKPAGVKMAPVALRAPKVTRQGVVRASLKPEAAGAAARAVSTAAAAVEAPVESASAAKLSPVEMWNGNKRLQTQVLPLAQNTIAIRSLDYDRDRFDIEFGLEKGTTYNAYLIFGETHTALVDASHEKFSNLFIATLKQELAAAGRSIDYILELAAAGCSIDYILVSHTEPDHSFLVPAVLDLYPEATVVASKVAIAFLKGLTNRDFKNQAVKGGDKIDLGGGHVMEFVMAPNLHWPDTMFSYDHATGVMYTCDAFGMHYCTEEPFDTDVQAIMPHYRFYYDCLMKPNAKSVTTALRKVADLKYNTLANGHGPILRYNVEQLVTNYRDWSMAVEKGSTQVAVLYAADYGYSDRLSQTLAKGITKAGVKTEMVDVLSVDPQELVGIMAASKGLVLMAPPSGNTEAKRTMAALLSAIKPKTKVIVADSYGGSDEPVDTLVAGLLGVDAQVLGDALRVKEEPTHMLYQAFEEAGTDLAQALTTKEVIARKKAAMCGEVAKALGRISSGLYIVAAAQNNARSGMVASWVSQASFEPLGLTISVAKDRAIESMMQVGDKFVLNCLGEKGADPIMKHFLKRFAAGEDRFQGVEWFPASGNQGPVLKDAIAYMECQVVSRMETPDHWVTYAHVTGGEVMNSDERTAVHRRKVGNYY</sequence>
<dbReference type="PANTHER" id="PTHR32145:SF11">
    <property type="entry name" value="DIFLAVIN FLAVOPROTEIN A 2-RELATED"/>
    <property type="match status" value="1"/>
</dbReference>
<proteinExistence type="inferred from homology"/>
<accession>A0A383VEJ2</accession>
<evidence type="ECO:0000256" key="5">
    <source>
        <dbReference type="ARBA" id="ARBA00022982"/>
    </source>
</evidence>
<dbReference type="InterPro" id="IPR008254">
    <property type="entry name" value="Flavodoxin/NO_synth"/>
</dbReference>